<evidence type="ECO:0000259" key="11">
    <source>
        <dbReference type="Pfam" id="PF21192"/>
    </source>
</evidence>
<gene>
    <name evidence="12" type="ORF">GBAR_LOCUS10515</name>
</gene>
<comment type="caution">
    <text evidence="12">The sequence shown here is derived from an EMBL/GenBank/DDBJ whole genome shotgun (WGS) entry which is preliminary data.</text>
</comment>
<dbReference type="Pfam" id="PF04981">
    <property type="entry name" value="NMD3"/>
    <property type="match status" value="1"/>
</dbReference>
<evidence type="ECO:0000256" key="8">
    <source>
        <dbReference type="RuleBase" id="RU364108"/>
    </source>
</evidence>
<sequence length="486" mass="56024">MCHECHRRQTQDFLRAAVQVRQKTSHKKTFLYLEQLILKHRVHVSALKVKETSDGLDFFFAQKQEARKLVDFLQTVVPCRYKTSQELVSHDIHSNTFQYKHTFSVELVPVCKVLVFFCKSTKLPTANTACVLLTAVAELSSSVYWRTPFSSLCNHRQLTEFYVLHIEKATPPGSHGNSSANHSDKCVLSDVWVVPVSELGTSDRQIHCRSHLGHLLHDGDCMWGFDLSQANLNDANLDKMNPADILMCCERAQVLVKKSYGDKVNRSKQRNWQLQMIDREMDVTVATTNEKGAEEDYEEFLEDLEEDMIYRKNVNIFFTAAFYYDNSYTANKPNQSLQLCILLSRRECSGVDIHMYFFVCRFDLSQANLNDANLDKMNPADIPDVVLVKKSYGDKVKRSKQRNWQLQMMDREMDVTVATTNEKGAEEDYEEFLEDLEEDMIYRKNVNIFFSPGEEELRRQGQEVETEELAAADDGPGDGCYRGDDQ</sequence>
<evidence type="ECO:0000256" key="6">
    <source>
        <dbReference type="ARBA" id="ARBA00022927"/>
    </source>
</evidence>
<dbReference type="InterPro" id="IPR039768">
    <property type="entry name" value="Nmd3"/>
</dbReference>
<feature type="region of interest" description="Disordered" evidence="9">
    <location>
        <begin position="457"/>
        <end position="486"/>
    </location>
</feature>
<evidence type="ECO:0000313" key="13">
    <source>
        <dbReference type="Proteomes" id="UP001174909"/>
    </source>
</evidence>
<name>A0AA35RT64_GEOBA</name>
<comment type="subcellular location">
    <subcellularLocation>
        <location evidence="8">Cytoplasm</location>
    </subcellularLocation>
    <subcellularLocation>
        <location evidence="8">Nucleus</location>
    </subcellularLocation>
</comment>
<dbReference type="PANTHER" id="PTHR12746">
    <property type="entry name" value="NONSENSE-MEDIATED MRNA DECAY PROTEIN 3"/>
    <property type="match status" value="1"/>
</dbReference>
<evidence type="ECO:0000313" key="12">
    <source>
        <dbReference type="EMBL" id="CAI8017279.1"/>
    </source>
</evidence>
<feature type="domain" description="Nmd3 N-terminal" evidence="10">
    <location>
        <begin position="1"/>
        <end position="107"/>
    </location>
</feature>
<dbReference type="InterPro" id="IPR048898">
    <property type="entry name" value="OB_NMD3"/>
</dbReference>
<comment type="similarity">
    <text evidence="2 8">Belongs to the NMD3 family.</text>
</comment>
<dbReference type="GO" id="GO:0043023">
    <property type="term" value="F:ribosomal large subunit binding"/>
    <property type="evidence" value="ECO:0007669"/>
    <property type="project" value="InterPro"/>
</dbReference>
<evidence type="ECO:0000256" key="9">
    <source>
        <dbReference type="SAM" id="MobiDB-lite"/>
    </source>
</evidence>
<organism evidence="12 13">
    <name type="scientific">Geodia barretti</name>
    <name type="common">Barrett's horny sponge</name>
    <dbReference type="NCBI Taxonomy" id="519541"/>
    <lineage>
        <taxon>Eukaryota</taxon>
        <taxon>Metazoa</taxon>
        <taxon>Porifera</taxon>
        <taxon>Demospongiae</taxon>
        <taxon>Heteroscleromorpha</taxon>
        <taxon>Tetractinellida</taxon>
        <taxon>Astrophorina</taxon>
        <taxon>Geodiidae</taxon>
        <taxon>Geodia</taxon>
    </lineage>
</organism>
<keyword evidence="4 8" id="KW-0813">Transport</keyword>
<dbReference type="EMBL" id="CASHTH010001612">
    <property type="protein sequence ID" value="CAI8017279.1"/>
    <property type="molecule type" value="Genomic_DNA"/>
</dbReference>
<proteinExistence type="inferred from homology"/>
<dbReference type="InterPro" id="IPR007064">
    <property type="entry name" value="Nmd3_N"/>
</dbReference>
<reference evidence="12" key="1">
    <citation type="submission" date="2023-03" db="EMBL/GenBank/DDBJ databases">
        <authorList>
            <person name="Steffen K."/>
            <person name="Cardenas P."/>
        </authorList>
    </citation>
    <scope>NUCLEOTIDE SEQUENCE</scope>
</reference>
<dbReference type="GO" id="GO:0000055">
    <property type="term" value="P:ribosomal large subunit export from nucleus"/>
    <property type="evidence" value="ECO:0007669"/>
    <property type="project" value="TreeGrafter"/>
</dbReference>
<evidence type="ECO:0000256" key="7">
    <source>
        <dbReference type="ARBA" id="ARBA00023242"/>
    </source>
</evidence>
<keyword evidence="6 8" id="KW-0653">Protein transport</keyword>
<evidence type="ECO:0000256" key="3">
    <source>
        <dbReference type="ARBA" id="ARBA00017035"/>
    </source>
</evidence>
<keyword evidence="5 8" id="KW-0963">Cytoplasm</keyword>
<dbReference type="PANTHER" id="PTHR12746:SF2">
    <property type="entry name" value="60S RIBOSOMAL EXPORT PROTEIN NMD3"/>
    <property type="match status" value="1"/>
</dbReference>
<feature type="domain" description="60S ribosomal export protein NMD3 OB-fold" evidence="11">
    <location>
        <begin position="158"/>
        <end position="245"/>
    </location>
</feature>
<dbReference type="GO" id="GO:0005634">
    <property type="term" value="C:nucleus"/>
    <property type="evidence" value="ECO:0007669"/>
    <property type="project" value="UniProtKB-SubCell"/>
</dbReference>
<evidence type="ECO:0000256" key="5">
    <source>
        <dbReference type="ARBA" id="ARBA00022490"/>
    </source>
</evidence>
<evidence type="ECO:0000256" key="1">
    <source>
        <dbReference type="ARBA" id="ARBA00002269"/>
    </source>
</evidence>
<keyword evidence="7 8" id="KW-0539">Nucleus</keyword>
<dbReference type="Pfam" id="PF21192">
    <property type="entry name" value="OB_NMD3"/>
    <property type="match status" value="1"/>
</dbReference>
<dbReference type="GO" id="GO:0015031">
    <property type="term" value="P:protein transport"/>
    <property type="evidence" value="ECO:0007669"/>
    <property type="project" value="UniProtKB-KW"/>
</dbReference>
<evidence type="ECO:0000256" key="2">
    <source>
        <dbReference type="ARBA" id="ARBA00009794"/>
    </source>
</evidence>
<evidence type="ECO:0000259" key="10">
    <source>
        <dbReference type="Pfam" id="PF04981"/>
    </source>
</evidence>
<dbReference type="Proteomes" id="UP001174909">
    <property type="component" value="Unassembled WGS sequence"/>
</dbReference>
<accession>A0AA35RT64</accession>
<protein>
    <recommendedName>
        <fullName evidence="3 8">60S ribosomal export protein NMD3</fullName>
    </recommendedName>
</protein>
<dbReference type="AlphaFoldDB" id="A0AA35RT64"/>
<keyword evidence="13" id="KW-1185">Reference proteome</keyword>
<dbReference type="GO" id="GO:0005737">
    <property type="term" value="C:cytoplasm"/>
    <property type="evidence" value="ECO:0007669"/>
    <property type="project" value="UniProtKB-SubCell"/>
</dbReference>
<comment type="function">
    <text evidence="1 8">Acts as an adapter for the XPO1/CRM1-mediated export of the 60S ribosomal subunit.</text>
</comment>
<evidence type="ECO:0000256" key="4">
    <source>
        <dbReference type="ARBA" id="ARBA00022448"/>
    </source>
</evidence>